<keyword evidence="10" id="KW-1185">Reference proteome</keyword>
<dbReference type="GO" id="GO:0005524">
    <property type="term" value="F:ATP binding"/>
    <property type="evidence" value="ECO:0007669"/>
    <property type="project" value="UniProtKB-KW"/>
</dbReference>
<evidence type="ECO:0000313" key="10">
    <source>
        <dbReference type="Proteomes" id="UP000073492"/>
    </source>
</evidence>
<accession>A0A139IM73</accession>
<keyword evidence="6" id="KW-0539">Nucleus</keyword>
<keyword evidence="3" id="KW-0227">DNA damage</keyword>
<evidence type="ECO:0000256" key="5">
    <source>
        <dbReference type="ARBA" id="ARBA00023204"/>
    </source>
</evidence>
<reference evidence="9 10" key="1">
    <citation type="submission" date="2015-07" db="EMBL/GenBank/DDBJ databases">
        <title>Comparative genomics of the Sigatoka disease complex on banana suggests a link between parallel evolutionary changes in Pseudocercospora fijiensis and Pseudocercospora eumusae and increased virulence on the banana host.</title>
        <authorList>
            <person name="Chang T.-C."/>
            <person name="Salvucci A."/>
            <person name="Crous P.W."/>
            <person name="Stergiopoulos I."/>
        </authorList>
    </citation>
    <scope>NUCLEOTIDE SEQUENCE [LARGE SCALE GENOMIC DNA]</scope>
    <source>
        <strain evidence="9 10">CBS 116634</strain>
    </source>
</reference>
<evidence type="ECO:0000256" key="6">
    <source>
        <dbReference type="ARBA" id="ARBA00023242"/>
    </source>
</evidence>
<dbReference type="PANTHER" id="PTHR46239:SF1">
    <property type="entry name" value="DNA REPAIR PROTEIN RAD51 HOMOLOG 3"/>
    <property type="match status" value="1"/>
</dbReference>
<dbReference type="Pfam" id="PF00154">
    <property type="entry name" value="RecA_N"/>
    <property type="match status" value="1"/>
</dbReference>
<organism evidence="9 10">
    <name type="scientific">Pseudocercospora musae</name>
    <dbReference type="NCBI Taxonomy" id="113226"/>
    <lineage>
        <taxon>Eukaryota</taxon>
        <taxon>Fungi</taxon>
        <taxon>Dikarya</taxon>
        <taxon>Ascomycota</taxon>
        <taxon>Pezizomycotina</taxon>
        <taxon>Dothideomycetes</taxon>
        <taxon>Dothideomycetidae</taxon>
        <taxon>Mycosphaerellales</taxon>
        <taxon>Mycosphaerellaceae</taxon>
        <taxon>Pseudocercospora</taxon>
    </lineage>
</organism>
<name>A0A139IM73_9PEZI</name>
<keyword evidence="5" id="KW-0234">DNA repair</keyword>
<dbReference type="SUPFAM" id="SSF52540">
    <property type="entry name" value="P-loop containing nucleoside triphosphate hydrolases"/>
    <property type="match status" value="1"/>
</dbReference>
<dbReference type="GO" id="GO:0033065">
    <property type="term" value="C:Rad51C-XRCC3 complex"/>
    <property type="evidence" value="ECO:0007669"/>
    <property type="project" value="TreeGrafter"/>
</dbReference>
<evidence type="ECO:0000259" key="8">
    <source>
        <dbReference type="SMART" id="SM00382"/>
    </source>
</evidence>
<keyword evidence="2" id="KW-0547">Nucleotide-binding</keyword>
<dbReference type="GO" id="GO:0000707">
    <property type="term" value="P:meiotic DNA recombinase assembly"/>
    <property type="evidence" value="ECO:0007669"/>
    <property type="project" value="TreeGrafter"/>
</dbReference>
<comment type="caution">
    <text evidence="9">The sequence shown here is derived from an EMBL/GenBank/DDBJ whole genome shotgun (WGS) entry which is preliminary data.</text>
</comment>
<feature type="compositionally biased region" description="Polar residues" evidence="7">
    <location>
        <begin position="1"/>
        <end position="11"/>
    </location>
</feature>
<dbReference type="GO" id="GO:0007131">
    <property type="term" value="P:reciprocal meiotic recombination"/>
    <property type="evidence" value="ECO:0007669"/>
    <property type="project" value="TreeGrafter"/>
</dbReference>
<dbReference type="AlphaFoldDB" id="A0A139IM73"/>
<sequence length="407" mass="43293">MAWQSRQNSTSHNRKGACIKSGSMADPPPVISISSSAAPSSPLKLPSSTHRLATLSAADALQRGGGAVSTISSGLKYLDNALIGGKHAPDAGFERGKVAEIWGPAGSGKTAFAVQAALEAIRHGGQVAWLDCATCLSAARIDAIDTSTRDSGKQSLSHAFHYLSIATLSHLLALILHPPPSFPLHRTTLLVLDDLNSLVDLDYPRLPFNNGNRTEQQKWQAGRRYAVLGSLIKALNKLAAVHNLAVIVTTGCSSRMRTDEGLLAAIGPGIGGAEWDNGIWSRTVVFRDFHGRFAGVQKCQGRNLTPLDPVGDVRNPIGFAIAEHGLVEERYVQVDLISSSPSTSSVQQRTAGVQAAKAARKRAYEEIADSEDEDLDEYGWADDDEEVLAAESLATKQTEIGQAEGTT</sequence>
<evidence type="ECO:0000256" key="7">
    <source>
        <dbReference type="SAM" id="MobiDB-lite"/>
    </source>
</evidence>
<dbReference type="SMART" id="SM00382">
    <property type="entry name" value="AAA"/>
    <property type="match status" value="1"/>
</dbReference>
<dbReference type="Proteomes" id="UP000073492">
    <property type="component" value="Unassembled WGS sequence"/>
</dbReference>
<dbReference type="GO" id="GO:0008821">
    <property type="term" value="F:crossover junction DNA endonuclease activity"/>
    <property type="evidence" value="ECO:0007669"/>
    <property type="project" value="TreeGrafter"/>
</dbReference>
<gene>
    <name evidence="9" type="ORF">AC579_6120</name>
</gene>
<proteinExistence type="predicted"/>
<evidence type="ECO:0000256" key="1">
    <source>
        <dbReference type="ARBA" id="ARBA00004123"/>
    </source>
</evidence>
<dbReference type="GO" id="GO:0000400">
    <property type="term" value="F:four-way junction DNA binding"/>
    <property type="evidence" value="ECO:0007669"/>
    <property type="project" value="TreeGrafter"/>
</dbReference>
<dbReference type="PANTHER" id="PTHR46239">
    <property type="entry name" value="DNA REPAIR PROTEIN RAD51 HOMOLOG 3 RAD51C"/>
    <property type="match status" value="1"/>
</dbReference>
<comment type="subcellular location">
    <subcellularLocation>
        <location evidence="1">Nucleus</location>
    </subcellularLocation>
</comment>
<evidence type="ECO:0000313" key="9">
    <source>
        <dbReference type="EMBL" id="KXT15662.1"/>
    </source>
</evidence>
<dbReference type="InterPro" id="IPR027417">
    <property type="entry name" value="P-loop_NTPase"/>
</dbReference>
<dbReference type="Gene3D" id="3.40.50.300">
    <property type="entry name" value="P-loop containing nucleotide triphosphate hydrolases"/>
    <property type="match status" value="1"/>
</dbReference>
<dbReference type="GO" id="GO:0005657">
    <property type="term" value="C:replication fork"/>
    <property type="evidence" value="ECO:0007669"/>
    <property type="project" value="TreeGrafter"/>
</dbReference>
<evidence type="ECO:0000256" key="2">
    <source>
        <dbReference type="ARBA" id="ARBA00022741"/>
    </source>
</evidence>
<dbReference type="STRING" id="113226.A0A139IM73"/>
<feature type="region of interest" description="Disordered" evidence="7">
    <location>
        <begin position="1"/>
        <end position="24"/>
    </location>
</feature>
<feature type="domain" description="AAA+ ATPase" evidence="8">
    <location>
        <begin position="95"/>
        <end position="277"/>
    </location>
</feature>
<dbReference type="GO" id="GO:0033063">
    <property type="term" value="C:Rad51B-Rad51C-Rad51D-XRCC2 complex"/>
    <property type="evidence" value="ECO:0007669"/>
    <property type="project" value="TreeGrafter"/>
</dbReference>
<protein>
    <recommendedName>
        <fullName evidence="8">AAA+ ATPase domain-containing protein</fullName>
    </recommendedName>
</protein>
<keyword evidence="4" id="KW-0067">ATP-binding</keyword>
<dbReference type="OrthoDB" id="5957327at2759"/>
<dbReference type="InterPro" id="IPR052093">
    <property type="entry name" value="HR_Repair_Mediator"/>
</dbReference>
<dbReference type="InterPro" id="IPR003593">
    <property type="entry name" value="AAA+_ATPase"/>
</dbReference>
<dbReference type="InterPro" id="IPR049428">
    <property type="entry name" value="RecA-like_N"/>
</dbReference>
<evidence type="ECO:0000256" key="4">
    <source>
        <dbReference type="ARBA" id="ARBA00022840"/>
    </source>
</evidence>
<evidence type="ECO:0000256" key="3">
    <source>
        <dbReference type="ARBA" id="ARBA00022763"/>
    </source>
</evidence>
<dbReference type="EMBL" id="LFZO01000053">
    <property type="protein sequence ID" value="KXT15662.1"/>
    <property type="molecule type" value="Genomic_DNA"/>
</dbReference>